<evidence type="ECO:0000313" key="2">
    <source>
        <dbReference type="EMBL" id="SNZ01315.1"/>
    </source>
</evidence>
<gene>
    <name evidence="2" type="ORF">SAMN06265377_3153</name>
</gene>
<protein>
    <submittedName>
        <fullName evidence="2">Copper chaperone</fullName>
    </submittedName>
</protein>
<evidence type="ECO:0000259" key="1">
    <source>
        <dbReference type="PROSITE" id="PS50846"/>
    </source>
</evidence>
<name>A0A285MVU9_9FLAO</name>
<dbReference type="InterPro" id="IPR036163">
    <property type="entry name" value="HMA_dom_sf"/>
</dbReference>
<dbReference type="CDD" id="cd00371">
    <property type="entry name" value="HMA"/>
    <property type="match status" value="1"/>
</dbReference>
<keyword evidence="3" id="KW-1185">Reference proteome</keyword>
<dbReference type="InterPro" id="IPR006121">
    <property type="entry name" value="HMA_dom"/>
</dbReference>
<feature type="domain" description="HMA" evidence="1">
    <location>
        <begin position="1"/>
        <end position="67"/>
    </location>
</feature>
<dbReference type="GO" id="GO:0046872">
    <property type="term" value="F:metal ion binding"/>
    <property type="evidence" value="ECO:0007669"/>
    <property type="project" value="InterPro"/>
</dbReference>
<dbReference type="Proteomes" id="UP000219048">
    <property type="component" value="Unassembled WGS sequence"/>
</dbReference>
<evidence type="ECO:0000313" key="3">
    <source>
        <dbReference type="Proteomes" id="UP000219048"/>
    </source>
</evidence>
<proteinExistence type="predicted"/>
<dbReference type="Pfam" id="PF00403">
    <property type="entry name" value="HMA"/>
    <property type="match status" value="1"/>
</dbReference>
<dbReference type="PROSITE" id="PS50846">
    <property type="entry name" value="HMA_2"/>
    <property type="match status" value="1"/>
</dbReference>
<dbReference type="RefSeq" id="WP_097046773.1">
    <property type="nucleotide sequence ID" value="NZ_OBEH01000005.1"/>
</dbReference>
<accession>A0A285MVU9</accession>
<dbReference type="AlphaFoldDB" id="A0A285MVU9"/>
<dbReference type="OrthoDB" id="677920at2"/>
<dbReference type="EMBL" id="OBEH01000005">
    <property type="protein sequence ID" value="SNZ01315.1"/>
    <property type="molecule type" value="Genomic_DNA"/>
</dbReference>
<organism evidence="2 3">
    <name type="scientific">Flagellimonas pacifica</name>
    <dbReference type="NCBI Taxonomy" id="1247520"/>
    <lineage>
        <taxon>Bacteria</taxon>
        <taxon>Pseudomonadati</taxon>
        <taxon>Bacteroidota</taxon>
        <taxon>Flavobacteriia</taxon>
        <taxon>Flavobacteriales</taxon>
        <taxon>Flavobacteriaceae</taxon>
        <taxon>Flagellimonas</taxon>
    </lineage>
</organism>
<dbReference type="Gene3D" id="3.30.70.100">
    <property type="match status" value="1"/>
</dbReference>
<dbReference type="SUPFAM" id="SSF55008">
    <property type="entry name" value="HMA, heavy metal-associated domain"/>
    <property type="match status" value="1"/>
</dbReference>
<sequence>METIKLKTNINCGGCISKVTPFLDKLEGIDTWEVDTNDPDKILTIKSNGASEEDVKTTLQKIGFKGEHVNSY</sequence>
<reference evidence="3" key="1">
    <citation type="submission" date="2017-09" db="EMBL/GenBank/DDBJ databases">
        <authorList>
            <person name="Varghese N."/>
            <person name="Submissions S."/>
        </authorList>
    </citation>
    <scope>NUCLEOTIDE SEQUENCE [LARGE SCALE GENOMIC DNA]</scope>
    <source>
        <strain evidence="3">DSM 25885</strain>
    </source>
</reference>